<gene>
    <name evidence="1" type="ORF">CCMSSC00406_0003157</name>
</gene>
<sequence length="274" mass="31070">MVTVHAVAQSGFGKGTNELYDKARPSYQPYVLSHIRNAVKGESPLNIVELGAGTGIFTRALLAHPDWSSSIKSLRAIEPSEGMREVFSKSVNDERVTVTEGTFDTTNVEDGWADLVVVAQAFHWCPDYDRAAAEFARILKPDGVVVLVWNLEDREGASWVAQLRDRYESYEQGTPQFRLDLWRQVFDTPSYQKHFTPHEEKKWQYRLTSDLNGVVNRAFSKSYISVLPDEEKAAVKSSILNIVHRGDDLVWVDKEAGIFEYPYRTLVVVASKRQ</sequence>
<dbReference type="EMBL" id="WQMT02000002">
    <property type="protein sequence ID" value="KAG9226278.1"/>
    <property type="molecule type" value="Genomic_DNA"/>
</dbReference>
<dbReference type="Proteomes" id="UP000824881">
    <property type="component" value="Unassembled WGS sequence"/>
</dbReference>
<accession>A0ACB7J8U1</accession>
<protein>
    <submittedName>
        <fullName evidence="1">Uncharacterized protein</fullName>
    </submittedName>
</protein>
<keyword evidence="2" id="KW-1185">Reference proteome</keyword>
<organism evidence="1 2">
    <name type="scientific">Pleurotus cornucopiae</name>
    <name type="common">Cornucopia mushroom</name>
    <dbReference type="NCBI Taxonomy" id="5321"/>
    <lineage>
        <taxon>Eukaryota</taxon>
        <taxon>Fungi</taxon>
        <taxon>Dikarya</taxon>
        <taxon>Basidiomycota</taxon>
        <taxon>Agaricomycotina</taxon>
        <taxon>Agaricomycetes</taxon>
        <taxon>Agaricomycetidae</taxon>
        <taxon>Agaricales</taxon>
        <taxon>Pleurotineae</taxon>
        <taxon>Pleurotaceae</taxon>
        <taxon>Pleurotus</taxon>
    </lineage>
</organism>
<reference evidence="1 2" key="1">
    <citation type="journal article" date="2021" name="Appl. Environ. Microbiol.">
        <title>Genetic linkage and physical mapping for an oyster mushroom Pleurotus cornucopiae and QTL analysis for the trait cap color.</title>
        <authorList>
            <person name="Zhang Y."/>
            <person name="Gao W."/>
            <person name="Sonnenberg A."/>
            <person name="Chen Q."/>
            <person name="Zhang J."/>
            <person name="Huang C."/>
        </authorList>
    </citation>
    <scope>NUCLEOTIDE SEQUENCE [LARGE SCALE GENOMIC DNA]</scope>
    <source>
        <strain evidence="1">CCMSSC00406</strain>
    </source>
</reference>
<comment type="caution">
    <text evidence="1">The sequence shown here is derived from an EMBL/GenBank/DDBJ whole genome shotgun (WGS) entry which is preliminary data.</text>
</comment>
<evidence type="ECO:0000313" key="1">
    <source>
        <dbReference type="EMBL" id="KAG9226278.1"/>
    </source>
</evidence>
<name>A0ACB7J8U1_PLECO</name>
<evidence type="ECO:0000313" key="2">
    <source>
        <dbReference type="Proteomes" id="UP000824881"/>
    </source>
</evidence>
<proteinExistence type="predicted"/>